<proteinExistence type="predicted"/>
<keyword evidence="4" id="KW-1185">Reference proteome</keyword>
<feature type="compositionally biased region" description="Basic and acidic residues" evidence="1">
    <location>
        <begin position="138"/>
        <end position="149"/>
    </location>
</feature>
<dbReference type="EMBL" id="RBNJ01017579">
    <property type="protein sequence ID" value="RUS24038.1"/>
    <property type="molecule type" value="Genomic_DNA"/>
</dbReference>
<reference evidence="3 4" key="1">
    <citation type="journal article" date="2018" name="New Phytol.">
        <title>Phylogenomics of Endogonaceae and evolution of mycorrhizas within Mucoromycota.</title>
        <authorList>
            <person name="Chang Y."/>
            <person name="Desiro A."/>
            <person name="Na H."/>
            <person name="Sandor L."/>
            <person name="Lipzen A."/>
            <person name="Clum A."/>
            <person name="Barry K."/>
            <person name="Grigoriev I.V."/>
            <person name="Martin F.M."/>
            <person name="Stajich J.E."/>
            <person name="Smith M.E."/>
            <person name="Bonito G."/>
            <person name="Spatafora J.W."/>
        </authorList>
    </citation>
    <scope>NUCLEOTIDE SEQUENCE [LARGE SCALE GENOMIC DNA]</scope>
    <source>
        <strain evidence="3 4">AD002</strain>
    </source>
</reference>
<sequence>MVEGEDVKMTDEERKEKEEALVATETKRKETAQKLMTSRILTPVDFAKLSKLMLQEKADELIGKKKSRVWWRKKVVIRPVIFPFSSHVPYTNVPRSPNSPQRTRSSDHARKPGNIEHLVKLHEGREGRGSNHQQGEGEEQKLCDDCAQI</sequence>
<name>A0A433Q2Q1_9FUNG</name>
<feature type="domain" description="SDA1 middle" evidence="2">
    <location>
        <begin position="9"/>
        <end position="120"/>
    </location>
</feature>
<evidence type="ECO:0000313" key="4">
    <source>
        <dbReference type="Proteomes" id="UP000274822"/>
    </source>
</evidence>
<evidence type="ECO:0000259" key="2">
    <source>
        <dbReference type="Pfam" id="PF05285"/>
    </source>
</evidence>
<dbReference type="Pfam" id="PF05285">
    <property type="entry name" value="SDA1_dom"/>
    <property type="match status" value="1"/>
</dbReference>
<comment type="caution">
    <text evidence="3">The sequence shown here is derived from an EMBL/GenBank/DDBJ whole genome shotgun (WGS) entry which is preliminary data.</text>
</comment>
<dbReference type="Proteomes" id="UP000274822">
    <property type="component" value="Unassembled WGS sequence"/>
</dbReference>
<organism evidence="3 4">
    <name type="scientific">Jimgerdemannia flammicorona</name>
    <dbReference type="NCBI Taxonomy" id="994334"/>
    <lineage>
        <taxon>Eukaryota</taxon>
        <taxon>Fungi</taxon>
        <taxon>Fungi incertae sedis</taxon>
        <taxon>Mucoromycota</taxon>
        <taxon>Mucoromycotina</taxon>
        <taxon>Endogonomycetes</taxon>
        <taxon>Endogonales</taxon>
        <taxon>Endogonaceae</taxon>
        <taxon>Jimgerdemannia</taxon>
    </lineage>
</organism>
<evidence type="ECO:0000313" key="3">
    <source>
        <dbReference type="EMBL" id="RUS24038.1"/>
    </source>
</evidence>
<feature type="compositionally biased region" description="Polar residues" evidence="1">
    <location>
        <begin position="93"/>
        <end position="103"/>
    </location>
</feature>
<feature type="region of interest" description="Disordered" evidence="1">
    <location>
        <begin position="1"/>
        <end position="30"/>
    </location>
</feature>
<dbReference type="AlphaFoldDB" id="A0A433Q2Q1"/>
<evidence type="ECO:0000256" key="1">
    <source>
        <dbReference type="SAM" id="MobiDB-lite"/>
    </source>
</evidence>
<protein>
    <recommendedName>
        <fullName evidence="2">SDA1 middle domain-containing protein</fullName>
    </recommendedName>
</protein>
<feature type="region of interest" description="Disordered" evidence="1">
    <location>
        <begin position="87"/>
        <end position="149"/>
    </location>
</feature>
<feature type="compositionally biased region" description="Basic and acidic residues" evidence="1">
    <location>
        <begin position="104"/>
        <end position="129"/>
    </location>
</feature>
<dbReference type="InterPro" id="IPR007949">
    <property type="entry name" value="SDA1_MD"/>
</dbReference>
<gene>
    <name evidence="3" type="ORF">BC938DRAFT_474218</name>
</gene>
<accession>A0A433Q2Q1</accession>